<evidence type="ECO:0000313" key="1">
    <source>
        <dbReference type="EMBL" id="KLC04387.1"/>
    </source>
</evidence>
<reference evidence="1 2" key="1">
    <citation type="submission" date="2015-02" db="EMBL/GenBank/DDBJ databases">
        <title>Whole genome sequencing of multiple isolates of three species of pepper and tomato-infecting xanthomonads reveals genetic diversity in field strains and pinpoints effectors responsible for host specificity.</title>
        <authorList>
            <person name="Schwartz A."/>
            <person name="Dahlbeck D."/>
            <person name="Staskawicz B."/>
            <person name="Bart R."/>
            <person name="Potnis N."/>
            <person name="Minsavage G."/>
            <person name="Timilsina S."/>
            <person name="Goss E."/>
            <person name="Jones J."/>
            <person name="Vallad G."/>
            <person name="Barak J."/>
            <person name="Miller S."/>
            <person name="Ritchie D."/>
            <person name="Martins J.Jr."/>
            <person name="Patane J.S."/>
            <person name="Setubal J.C."/>
        </authorList>
    </citation>
    <scope>NUCLEOTIDE SEQUENCE [LARGE SCALE GENOMIC DNA]</scope>
    <source>
        <strain evidence="1 2">Xp3-15</strain>
    </source>
</reference>
<organism evidence="1 2">
    <name type="scientific">Xanthomonas perforans</name>
    <dbReference type="NCBI Taxonomy" id="442694"/>
    <lineage>
        <taxon>Bacteria</taxon>
        <taxon>Pseudomonadati</taxon>
        <taxon>Pseudomonadota</taxon>
        <taxon>Gammaproteobacteria</taxon>
        <taxon>Lysobacterales</taxon>
        <taxon>Lysobacteraceae</taxon>
        <taxon>Xanthomonas</taxon>
    </lineage>
</organism>
<sequence length="63" mass="6624">MNGIGGQGVNQQPAECAAVHLRSERADRALSVEQNRAVLVTHALGVLAREDEGQEGVVEACRG</sequence>
<proteinExistence type="predicted"/>
<keyword evidence="2" id="KW-1185">Reference proteome</keyword>
<accession>A0ABR5EQN2</accession>
<gene>
    <name evidence="1" type="ORF">XP315_15290</name>
</gene>
<comment type="caution">
    <text evidence="1">The sequence shown here is derived from an EMBL/GenBank/DDBJ whole genome shotgun (WGS) entry which is preliminary data.</text>
</comment>
<dbReference type="Proteomes" id="UP000035369">
    <property type="component" value="Unassembled WGS sequence"/>
</dbReference>
<protein>
    <submittedName>
        <fullName evidence="1">Uncharacterized protein</fullName>
    </submittedName>
</protein>
<evidence type="ECO:0000313" key="2">
    <source>
        <dbReference type="Proteomes" id="UP000035369"/>
    </source>
</evidence>
<name>A0ABR5EQN2_XANPE</name>
<dbReference type="EMBL" id="JZUY01000043">
    <property type="protein sequence ID" value="KLC04387.1"/>
    <property type="molecule type" value="Genomic_DNA"/>
</dbReference>